<dbReference type="GO" id="GO:0005634">
    <property type="term" value="C:nucleus"/>
    <property type="evidence" value="ECO:0007669"/>
    <property type="project" value="UniProtKB-SubCell"/>
</dbReference>
<name>A0AAV5GLT7_9BASI</name>
<evidence type="ECO:0000259" key="11">
    <source>
        <dbReference type="Pfam" id="PF11789"/>
    </source>
</evidence>
<feature type="region of interest" description="Disordered" evidence="10">
    <location>
        <begin position="301"/>
        <end position="333"/>
    </location>
</feature>
<evidence type="ECO:0000256" key="4">
    <source>
        <dbReference type="ARBA" id="ARBA00022679"/>
    </source>
</evidence>
<comment type="subcellular location">
    <subcellularLocation>
        <location evidence="1">Nucleus</location>
    </subcellularLocation>
</comment>
<accession>A0AAV5GLT7</accession>
<reference evidence="12 13" key="1">
    <citation type="submission" date="2021-12" db="EMBL/GenBank/DDBJ databases">
        <title>High titer production of polyol ester of fatty acids by Rhodotorula paludigena BS15 towards product separation-free biomass refinery.</title>
        <authorList>
            <person name="Mano J."/>
            <person name="Ono H."/>
            <person name="Tanaka T."/>
            <person name="Naito K."/>
            <person name="Sushida H."/>
            <person name="Ike M."/>
            <person name="Tokuyasu K."/>
            <person name="Kitaoka M."/>
        </authorList>
    </citation>
    <scope>NUCLEOTIDE SEQUENCE [LARGE SCALE GENOMIC DNA]</scope>
    <source>
        <strain evidence="12 13">BS15</strain>
    </source>
</reference>
<dbReference type="GO" id="GO:0061665">
    <property type="term" value="F:SUMO ligase activity"/>
    <property type="evidence" value="ECO:0007669"/>
    <property type="project" value="TreeGrafter"/>
</dbReference>
<keyword evidence="13" id="KW-1185">Reference proteome</keyword>
<dbReference type="AlphaFoldDB" id="A0AAV5GLT7"/>
<dbReference type="InterPro" id="IPR004181">
    <property type="entry name" value="Znf_MIZ"/>
</dbReference>
<evidence type="ECO:0000256" key="1">
    <source>
        <dbReference type="ARBA" id="ARBA00004123"/>
    </source>
</evidence>
<protein>
    <recommendedName>
        <fullName evidence="11">SP-RING-type domain-containing protein</fullName>
    </recommendedName>
</protein>
<dbReference type="CDD" id="cd16651">
    <property type="entry name" value="SPL-RING_NSE2"/>
    <property type="match status" value="1"/>
</dbReference>
<dbReference type="EMBL" id="BQKY01000005">
    <property type="protein sequence ID" value="GJN89633.1"/>
    <property type="molecule type" value="Genomic_DNA"/>
</dbReference>
<dbReference type="SUPFAM" id="SSF57850">
    <property type="entry name" value="RING/U-box"/>
    <property type="match status" value="1"/>
</dbReference>
<keyword evidence="4" id="KW-0808">Transferase</keyword>
<dbReference type="GO" id="GO:0016925">
    <property type="term" value="P:protein sumoylation"/>
    <property type="evidence" value="ECO:0007669"/>
    <property type="project" value="TreeGrafter"/>
</dbReference>
<dbReference type="Pfam" id="PF11789">
    <property type="entry name" value="zf-Nse"/>
    <property type="match status" value="1"/>
</dbReference>
<feature type="region of interest" description="Disordered" evidence="10">
    <location>
        <begin position="1"/>
        <end position="36"/>
    </location>
</feature>
<evidence type="ECO:0000256" key="7">
    <source>
        <dbReference type="ARBA" id="ARBA00022786"/>
    </source>
</evidence>
<keyword evidence="9" id="KW-0539">Nucleus</keyword>
<evidence type="ECO:0000256" key="6">
    <source>
        <dbReference type="ARBA" id="ARBA00022771"/>
    </source>
</evidence>
<organism evidence="12 13">
    <name type="scientific">Rhodotorula paludigena</name>
    <dbReference type="NCBI Taxonomy" id="86838"/>
    <lineage>
        <taxon>Eukaryota</taxon>
        <taxon>Fungi</taxon>
        <taxon>Dikarya</taxon>
        <taxon>Basidiomycota</taxon>
        <taxon>Pucciniomycotina</taxon>
        <taxon>Microbotryomycetes</taxon>
        <taxon>Sporidiobolales</taxon>
        <taxon>Sporidiobolaceae</taxon>
        <taxon>Rhodotorula</taxon>
    </lineage>
</organism>
<dbReference type="GO" id="GO:0030915">
    <property type="term" value="C:Smc5-Smc6 complex"/>
    <property type="evidence" value="ECO:0007669"/>
    <property type="project" value="InterPro"/>
</dbReference>
<dbReference type="Gene3D" id="3.30.40.10">
    <property type="entry name" value="Zinc/RING finger domain, C3HC4 (zinc finger)"/>
    <property type="match status" value="1"/>
</dbReference>
<evidence type="ECO:0000256" key="3">
    <source>
        <dbReference type="ARBA" id="ARBA00008212"/>
    </source>
</evidence>
<evidence type="ECO:0000256" key="9">
    <source>
        <dbReference type="ARBA" id="ARBA00023242"/>
    </source>
</evidence>
<dbReference type="Proteomes" id="UP001342314">
    <property type="component" value="Unassembled WGS sequence"/>
</dbReference>
<gene>
    <name evidence="12" type="ORF">Rhopal_002620-T1</name>
</gene>
<proteinExistence type="inferred from homology"/>
<evidence type="ECO:0000256" key="10">
    <source>
        <dbReference type="SAM" id="MobiDB-lite"/>
    </source>
</evidence>
<evidence type="ECO:0000313" key="13">
    <source>
        <dbReference type="Proteomes" id="UP001342314"/>
    </source>
</evidence>
<evidence type="ECO:0000256" key="5">
    <source>
        <dbReference type="ARBA" id="ARBA00022723"/>
    </source>
</evidence>
<evidence type="ECO:0000256" key="8">
    <source>
        <dbReference type="ARBA" id="ARBA00022833"/>
    </source>
</evidence>
<feature type="compositionally biased region" description="Acidic residues" evidence="10">
    <location>
        <begin position="316"/>
        <end position="330"/>
    </location>
</feature>
<dbReference type="PANTHER" id="PTHR21330:SF1">
    <property type="entry name" value="E3 SUMO-PROTEIN LIGASE NSE2"/>
    <property type="match status" value="1"/>
</dbReference>
<evidence type="ECO:0000313" key="12">
    <source>
        <dbReference type="EMBL" id="GJN89633.1"/>
    </source>
</evidence>
<sequence length="345" mass="38849">MPSLDKRSKKKQRVDGSSGDDEPGTQGARNDALLAKVDPEYLNKPIDIKQGEAKTRALVASLGTVKKKLGESIKTLIDIAGEMAETLSEEHRDEDYHEDAKLAALKNDKIMSQLDRDFRAALDREAELDIRMTTASDLRMRIAQGHQMTNVHKWYEDKAKDKLEEYTSKTPRQRYENNVLFERYRTLVWESYTDGRGVPNIKKFLPREEGDDESDDEDFEFGAQTHNFQCPITLSTLEDPYSSSLCPHSFSGDAIKELIKSSGGRSPCPVSGCDKSLTLGTVHADEGLRRRVAAHVRRVKEGRAPGATQGRTFEQMDLDSEDEDEDDDGEEAHRVKKEMIKAARA</sequence>
<keyword evidence="6" id="KW-0863">Zinc-finger</keyword>
<comment type="caution">
    <text evidence="12">The sequence shown here is derived from an EMBL/GenBank/DDBJ whole genome shotgun (WGS) entry which is preliminary data.</text>
</comment>
<dbReference type="PANTHER" id="PTHR21330">
    <property type="entry name" value="E3 SUMO-PROTEIN LIGASE NSE2"/>
    <property type="match status" value="1"/>
</dbReference>
<evidence type="ECO:0000256" key="2">
    <source>
        <dbReference type="ARBA" id="ARBA00004718"/>
    </source>
</evidence>
<dbReference type="InterPro" id="IPR013083">
    <property type="entry name" value="Znf_RING/FYVE/PHD"/>
</dbReference>
<comment type="pathway">
    <text evidence="2">Protein modification; protein sumoylation.</text>
</comment>
<dbReference type="GO" id="GO:0008270">
    <property type="term" value="F:zinc ion binding"/>
    <property type="evidence" value="ECO:0007669"/>
    <property type="project" value="UniProtKB-KW"/>
</dbReference>
<keyword evidence="5" id="KW-0479">Metal-binding</keyword>
<dbReference type="InterPro" id="IPR026846">
    <property type="entry name" value="Nse2(Mms21)"/>
</dbReference>
<feature type="domain" description="SP-RING-type" evidence="11">
    <location>
        <begin position="218"/>
        <end position="274"/>
    </location>
</feature>
<comment type="similarity">
    <text evidence="3">Belongs to the NSE2 family.</text>
</comment>
<keyword evidence="7" id="KW-0833">Ubl conjugation pathway</keyword>
<keyword evidence="8" id="KW-0862">Zinc</keyword>
<dbReference type="GO" id="GO:0000724">
    <property type="term" value="P:double-strand break repair via homologous recombination"/>
    <property type="evidence" value="ECO:0007669"/>
    <property type="project" value="InterPro"/>
</dbReference>